<organism evidence="1 2">
    <name type="scientific">Vararia minispora EC-137</name>
    <dbReference type="NCBI Taxonomy" id="1314806"/>
    <lineage>
        <taxon>Eukaryota</taxon>
        <taxon>Fungi</taxon>
        <taxon>Dikarya</taxon>
        <taxon>Basidiomycota</taxon>
        <taxon>Agaricomycotina</taxon>
        <taxon>Agaricomycetes</taxon>
        <taxon>Russulales</taxon>
        <taxon>Lachnocladiaceae</taxon>
        <taxon>Vararia</taxon>
    </lineage>
</organism>
<dbReference type="EMBL" id="MU273494">
    <property type="protein sequence ID" value="KAI0034821.1"/>
    <property type="molecule type" value="Genomic_DNA"/>
</dbReference>
<evidence type="ECO:0000313" key="1">
    <source>
        <dbReference type="EMBL" id="KAI0034821.1"/>
    </source>
</evidence>
<comment type="caution">
    <text evidence="1">The sequence shown here is derived from an EMBL/GenBank/DDBJ whole genome shotgun (WGS) entry which is preliminary data.</text>
</comment>
<proteinExistence type="predicted"/>
<sequence length="208" mass="22904">MVWSSAQPHSVDDMVHHAFGDDRIHLVAVWARDTLGLTDEQYHSKVQTVKDLRKPWEALYAPIVHSALTTLLLDDSTLKAALQPWNHLCIPDYTRELRNRDLAELNRAAEGATGPAEAQMDPTLLAVVGVLHTLRIQTNVAGWVRAGGLWGPRGEAKNSGEGGEGAGNEHAGGKLLWFEVPETLRYWVGEGRRALEELGIAVEHGLTR</sequence>
<reference evidence="1" key="1">
    <citation type="submission" date="2021-02" db="EMBL/GenBank/DDBJ databases">
        <authorList>
            <consortium name="DOE Joint Genome Institute"/>
            <person name="Ahrendt S."/>
            <person name="Looney B.P."/>
            <person name="Miyauchi S."/>
            <person name="Morin E."/>
            <person name="Drula E."/>
            <person name="Courty P.E."/>
            <person name="Chicoki N."/>
            <person name="Fauchery L."/>
            <person name="Kohler A."/>
            <person name="Kuo A."/>
            <person name="Labutti K."/>
            <person name="Pangilinan J."/>
            <person name="Lipzen A."/>
            <person name="Riley R."/>
            <person name="Andreopoulos W."/>
            <person name="He G."/>
            <person name="Johnson J."/>
            <person name="Barry K.W."/>
            <person name="Grigoriev I.V."/>
            <person name="Nagy L."/>
            <person name="Hibbett D."/>
            <person name="Henrissat B."/>
            <person name="Matheny P.B."/>
            <person name="Labbe J."/>
            <person name="Martin F."/>
        </authorList>
    </citation>
    <scope>NUCLEOTIDE SEQUENCE</scope>
    <source>
        <strain evidence="1">EC-137</strain>
    </source>
</reference>
<reference evidence="1" key="2">
    <citation type="journal article" date="2022" name="New Phytol.">
        <title>Evolutionary transition to the ectomycorrhizal habit in the genomes of a hyperdiverse lineage of mushroom-forming fungi.</title>
        <authorList>
            <person name="Looney B."/>
            <person name="Miyauchi S."/>
            <person name="Morin E."/>
            <person name="Drula E."/>
            <person name="Courty P.E."/>
            <person name="Kohler A."/>
            <person name="Kuo A."/>
            <person name="LaButti K."/>
            <person name="Pangilinan J."/>
            <person name="Lipzen A."/>
            <person name="Riley R."/>
            <person name="Andreopoulos W."/>
            <person name="He G."/>
            <person name="Johnson J."/>
            <person name="Nolan M."/>
            <person name="Tritt A."/>
            <person name="Barry K.W."/>
            <person name="Grigoriev I.V."/>
            <person name="Nagy L.G."/>
            <person name="Hibbett D."/>
            <person name="Henrissat B."/>
            <person name="Matheny P.B."/>
            <person name="Labbe J."/>
            <person name="Martin F.M."/>
        </authorList>
    </citation>
    <scope>NUCLEOTIDE SEQUENCE</scope>
    <source>
        <strain evidence="1">EC-137</strain>
    </source>
</reference>
<dbReference type="Proteomes" id="UP000814128">
    <property type="component" value="Unassembled WGS sequence"/>
</dbReference>
<accession>A0ACB8QTY0</accession>
<keyword evidence="2" id="KW-1185">Reference proteome</keyword>
<gene>
    <name evidence="1" type="ORF">K488DRAFT_44651</name>
</gene>
<protein>
    <submittedName>
        <fullName evidence="1">Uncharacterized protein</fullName>
    </submittedName>
</protein>
<evidence type="ECO:0000313" key="2">
    <source>
        <dbReference type="Proteomes" id="UP000814128"/>
    </source>
</evidence>
<name>A0ACB8QTY0_9AGAM</name>